<dbReference type="InterPro" id="IPR040520">
    <property type="entry name" value="Importin_rep_3"/>
</dbReference>
<evidence type="ECO:0000256" key="1">
    <source>
        <dbReference type="ARBA" id="ARBA00004123"/>
    </source>
</evidence>
<dbReference type="Gene3D" id="1.25.10.10">
    <property type="entry name" value="Leucine-rich Repeat Variant"/>
    <property type="match status" value="1"/>
</dbReference>
<keyword evidence="9" id="KW-0653">Protein transport</keyword>
<keyword evidence="10" id="KW-0539">Nucleus</keyword>
<proteinExistence type="inferred from homology"/>
<dbReference type="Pfam" id="PF08389">
    <property type="entry name" value="Xpo1"/>
    <property type="match status" value="1"/>
</dbReference>
<dbReference type="InterPro" id="IPR040944">
    <property type="entry name" value="Importin_rep_2"/>
</dbReference>
<evidence type="ECO:0000256" key="7">
    <source>
        <dbReference type="ARBA" id="ARBA00022490"/>
    </source>
</evidence>
<dbReference type="OrthoDB" id="2016913at2759"/>
<dbReference type="InterPro" id="IPR058537">
    <property type="entry name" value="TPR_TNPO3_IPO13_4th"/>
</dbReference>
<evidence type="ECO:0000256" key="9">
    <source>
        <dbReference type="ARBA" id="ARBA00022927"/>
    </source>
</evidence>
<dbReference type="Pfam" id="PF18806">
    <property type="entry name" value="Importin_rep_3"/>
    <property type="match status" value="1"/>
</dbReference>
<dbReference type="Proteomes" id="UP000694569">
    <property type="component" value="Unplaced"/>
</dbReference>
<keyword evidence="8" id="KW-0677">Repeat</keyword>
<dbReference type="Pfam" id="PF24138">
    <property type="entry name" value="TPR_TNPO3_IPO13_2nd"/>
    <property type="match status" value="1"/>
</dbReference>
<dbReference type="Pfam" id="PF24139">
    <property type="entry name" value="TPR_TNPO3_IPO13_4th"/>
    <property type="match status" value="1"/>
</dbReference>
<sequence>VSRSVPPPLSSSLGLCPPLSSSPRSALHQLYYDPNIENKNLAQKWLMQAQVSPQAWHFSWQLLNGGKVPEIQYFGASALHIKISRYWGDIPAEQYESLKTQLFAQISAFASGSKIVLTRLCVALASLALNMMPDTWPHAVPDMVRVFQAEGGQADCSARCLALLELLTVLPEEFQTSRLPPYRKGQVRSCLAQECACVFPLLRQLLQQSDSPGFVKQKVLKCFSSWAQLGIPLMECEGLTLAAFSALRDPELFDSAVESLVNTISQPDAQRYVNTLLKLIPHALALQEQLQQAVQNGDIETSHGICRIVVALGENHSRALLDQVDHWQSFLALVNMIMFCTGIPGHYPVNETTSSLTLTFWYTLQDDILSFEADKQAVYLQVYRPVYFQLVDVLLQKAQFPTDEEYATWSSDEKEQFRIYRVDISDTLMYVYEMLGAELLSNLYEKLGRLLTASEQPASWQHTEALLYGFQSIAETIDVNYSDVVPGLIGLIPRININNVQLADTVMFTIGALAEWLADHPVMISKVLPLVLHALGNPELSISSVSTLKKICRECKYDLPQYAANIVAVSQTSQCMWLMQALGFLLSALQVEEILSNLHSLITPYIQQLEKLADETPNPSNKLAIIHILGLLSNLFTTLDISHHDDDHEATEVKKLPVVQGPNPVVLVLQQVFQLIRKVLSTWLNDAQVVEAVCAIFEKSVKTLLDDFAPMVPQLCEMLGQMYSTIPQASAIDLTRQMVHIFAHEPAHFPPIKSLFLLVTSLTLSLFQQGYNRMSPCELHRSVNDVLNLKTDTEFLPRCAELPPVGQVVHEDGKILLQATLEGVGGQASRNVMDNFADILFCLNKNCFSYLVAWLKEVLQQDGFPSPRLTQAQKDNFSQQIVRERVNKRRVRDMVKEFTLLCRGLHGTEYTADY</sequence>
<dbReference type="InterPro" id="IPR013598">
    <property type="entry name" value="Exportin-1/Importin-b-like"/>
</dbReference>
<evidence type="ECO:0000256" key="3">
    <source>
        <dbReference type="ARBA" id="ARBA00007991"/>
    </source>
</evidence>
<evidence type="ECO:0000256" key="2">
    <source>
        <dbReference type="ARBA" id="ARBA00004496"/>
    </source>
</evidence>
<dbReference type="Ensembl" id="ENSLLET00000035529.1">
    <property type="protein sequence ID" value="ENSLLEP00000034225.1"/>
    <property type="gene ID" value="ENSLLEG00000021357.1"/>
</dbReference>
<dbReference type="InterPro" id="IPR001494">
    <property type="entry name" value="Importin-beta_N"/>
</dbReference>
<dbReference type="GO" id="GO:0005737">
    <property type="term" value="C:cytoplasm"/>
    <property type="evidence" value="ECO:0007669"/>
    <property type="project" value="UniProtKB-SubCell"/>
</dbReference>
<name>A0A8C5WFG7_9ANUR</name>
<evidence type="ECO:0000256" key="8">
    <source>
        <dbReference type="ARBA" id="ARBA00022737"/>
    </source>
</evidence>
<dbReference type="GO" id="GO:0006606">
    <property type="term" value="P:protein import into nucleus"/>
    <property type="evidence" value="ECO:0007669"/>
    <property type="project" value="TreeGrafter"/>
</dbReference>
<reference evidence="12" key="1">
    <citation type="submission" date="2025-08" db="UniProtKB">
        <authorList>
            <consortium name="Ensembl"/>
        </authorList>
    </citation>
    <scope>IDENTIFICATION</scope>
</reference>
<dbReference type="InterPro" id="IPR057942">
    <property type="entry name" value="TPR_TNPO3_IPO13_3rd"/>
</dbReference>
<accession>A0A8C5WFG7</accession>
<dbReference type="Pfam" id="PF03810">
    <property type="entry name" value="IBN_N"/>
    <property type="match status" value="1"/>
</dbReference>
<dbReference type="InterPro" id="IPR040709">
    <property type="entry name" value="Importin_rep_1"/>
</dbReference>
<dbReference type="FunFam" id="1.25.10.10:FF:000107">
    <property type="entry name" value="Importin-13"/>
    <property type="match status" value="1"/>
</dbReference>
<dbReference type="GO" id="GO:0005634">
    <property type="term" value="C:nucleus"/>
    <property type="evidence" value="ECO:0007669"/>
    <property type="project" value="UniProtKB-SubCell"/>
</dbReference>
<reference evidence="12" key="2">
    <citation type="submission" date="2025-09" db="UniProtKB">
        <authorList>
            <consortium name="Ensembl"/>
        </authorList>
    </citation>
    <scope>IDENTIFICATION</scope>
</reference>
<dbReference type="Pfam" id="PF24140">
    <property type="entry name" value="TPR_TNPO3_IPO13_3rd"/>
    <property type="match status" value="1"/>
</dbReference>
<comment type="similarity">
    <text evidence="3">Belongs to the importin beta family.</text>
</comment>
<dbReference type="Pfam" id="PF18786">
    <property type="entry name" value="Importin_rep_2"/>
    <property type="match status" value="2"/>
</dbReference>
<evidence type="ECO:0000256" key="4">
    <source>
        <dbReference type="ARBA" id="ARBA00011422"/>
    </source>
</evidence>
<dbReference type="Pfam" id="PF18773">
    <property type="entry name" value="Importin_rep"/>
    <property type="match status" value="1"/>
</dbReference>
<dbReference type="GeneTree" id="ENSGT00530000063347"/>
<organism evidence="12 13">
    <name type="scientific">Leptobrachium leishanense</name>
    <name type="common">Leishan spiny toad</name>
    <dbReference type="NCBI Taxonomy" id="445787"/>
    <lineage>
        <taxon>Eukaryota</taxon>
        <taxon>Metazoa</taxon>
        <taxon>Chordata</taxon>
        <taxon>Craniata</taxon>
        <taxon>Vertebrata</taxon>
        <taxon>Euteleostomi</taxon>
        <taxon>Amphibia</taxon>
        <taxon>Batrachia</taxon>
        <taxon>Anura</taxon>
        <taxon>Pelobatoidea</taxon>
        <taxon>Megophryidae</taxon>
        <taxon>Leptobrachium</taxon>
    </lineage>
</organism>
<evidence type="ECO:0000259" key="11">
    <source>
        <dbReference type="PROSITE" id="PS50166"/>
    </source>
</evidence>
<dbReference type="InterPro" id="IPR011989">
    <property type="entry name" value="ARM-like"/>
</dbReference>
<protein>
    <recommendedName>
        <fullName evidence="5">Importin-13</fullName>
    </recommendedName>
</protein>
<keyword evidence="6" id="KW-0813">Transport</keyword>
<evidence type="ECO:0000313" key="12">
    <source>
        <dbReference type="Ensembl" id="ENSLLEP00000034225.1"/>
    </source>
</evidence>
<dbReference type="AlphaFoldDB" id="A0A8C5WFG7"/>
<comment type="subcellular location">
    <subcellularLocation>
        <location evidence="2">Cytoplasm</location>
    </subcellularLocation>
    <subcellularLocation>
        <location evidence="1">Nucleus</location>
    </subcellularLocation>
</comment>
<dbReference type="InterPro" id="IPR016024">
    <property type="entry name" value="ARM-type_fold"/>
</dbReference>
<dbReference type="GO" id="GO:0031267">
    <property type="term" value="F:small GTPase binding"/>
    <property type="evidence" value="ECO:0007669"/>
    <property type="project" value="InterPro"/>
</dbReference>
<keyword evidence="13" id="KW-1185">Reference proteome</keyword>
<evidence type="ECO:0000313" key="13">
    <source>
        <dbReference type="Proteomes" id="UP000694569"/>
    </source>
</evidence>
<dbReference type="PROSITE" id="PS50166">
    <property type="entry name" value="IMPORTIN_B_NT"/>
    <property type="match status" value="1"/>
</dbReference>
<feature type="domain" description="Importin N-terminal" evidence="11">
    <location>
        <begin position="42"/>
        <end position="108"/>
    </location>
</feature>
<evidence type="ECO:0000256" key="6">
    <source>
        <dbReference type="ARBA" id="ARBA00022448"/>
    </source>
</evidence>
<dbReference type="SUPFAM" id="SSF48371">
    <property type="entry name" value="ARM repeat"/>
    <property type="match status" value="1"/>
</dbReference>
<evidence type="ECO:0000256" key="10">
    <source>
        <dbReference type="ARBA" id="ARBA00023242"/>
    </source>
</evidence>
<gene>
    <name evidence="12" type="primary">IPO13</name>
</gene>
<dbReference type="InterPro" id="IPR051345">
    <property type="entry name" value="Importin_beta-like_NTR"/>
</dbReference>
<dbReference type="SMART" id="SM00913">
    <property type="entry name" value="IBN_N"/>
    <property type="match status" value="1"/>
</dbReference>
<keyword evidence="7" id="KW-0963">Cytoplasm</keyword>
<dbReference type="PANTHER" id="PTHR12363">
    <property type="entry name" value="TRANSPORTIN 3 AND IMPORTIN 13"/>
    <property type="match status" value="1"/>
</dbReference>
<evidence type="ECO:0000256" key="5">
    <source>
        <dbReference type="ARBA" id="ARBA00016020"/>
    </source>
</evidence>
<comment type="subunit">
    <text evidence="4">Interacts with UBC9, RAN, RBM8A, eIF-1A and PAX6.</text>
</comment>
<dbReference type="InterPro" id="IPR057941">
    <property type="entry name" value="TPR_TNPO3_IPO13_2nd"/>
</dbReference>
<dbReference type="PANTHER" id="PTHR12363:SF33">
    <property type="entry name" value="IMPORTIN-13"/>
    <property type="match status" value="1"/>
</dbReference>